<keyword evidence="2" id="KW-1185">Reference proteome</keyword>
<dbReference type="AlphaFoldDB" id="A0A1I1WPR1"/>
<dbReference type="NCBIfam" id="TIGR03826">
    <property type="entry name" value="YvyF"/>
    <property type="match status" value="1"/>
</dbReference>
<dbReference type="RefSeq" id="WP_090085004.1">
    <property type="nucleotide sequence ID" value="NZ_FOMR01000006.1"/>
</dbReference>
<sequence>MAELANCARCGEIFVKKLHDICQSCQRELEQAYQVVYQFLNNREHREATITEIAEATGIKEEMIIAFIREGRLRPSQYPKLAYPCDRCGADITKGRLCADCAEELKIDLERYEKWKQQRQPQIKEHDRTYYAVNKHKK</sequence>
<dbReference type="InterPro" id="IPR022258">
    <property type="entry name" value="Flagellar_operon_YvyF"/>
</dbReference>
<keyword evidence="1" id="KW-0969">Cilium</keyword>
<keyword evidence="1" id="KW-0966">Cell projection</keyword>
<name>A0A1I1WPR1_9BACI</name>
<keyword evidence="1" id="KW-0282">Flagellum</keyword>
<dbReference type="EMBL" id="FOMR01000006">
    <property type="protein sequence ID" value="SFD96961.1"/>
    <property type="molecule type" value="Genomic_DNA"/>
</dbReference>
<protein>
    <submittedName>
        <fullName evidence="1">Flagellar operon protein TIGR03826</fullName>
    </submittedName>
</protein>
<evidence type="ECO:0000313" key="2">
    <source>
        <dbReference type="Proteomes" id="UP000199474"/>
    </source>
</evidence>
<organism evidence="1 2">
    <name type="scientific">Lentibacillus persicus</name>
    <dbReference type="NCBI Taxonomy" id="640948"/>
    <lineage>
        <taxon>Bacteria</taxon>
        <taxon>Bacillati</taxon>
        <taxon>Bacillota</taxon>
        <taxon>Bacilli</taxon>
        <taxon>Bacillales</taxon>
        <taxon>Bacillaceae</taxon>
        <taxon>Lentibacillus</taxon>
    </lineage>
</organism>
<gene>
    <name evidence="1" type="ORF">SAMN05216238_106212</name>
</gene>
<reference evidence="2" key="1">
    <citation type="submission" date="2016-10" db="EMBL/GenBank/DDBJ databases">
        <authorList>
            <person name="Varghese N."/>
            <person name="Submissions S."/>
        </authorList>
    </citation>
    <scope>NUCLEOTIDE SEQUENCE [LARGE SCALE GENOMIC DNA]</scope>
    <source>
        <strain evidence="2">DSM 22530</strain>
    </source>
</reference>
<dbReference type="STRING" id="640948.SAMN05216238_106212"/>
<proteinExistence type="predicted"/>
<dbReference type="OrthoDB" id="1739831at2"/>
<dbReference type="Proteomes" id="UP000199474">
    <property type="component" value="Unassembled WGS sequence"/>
</dbReference>
<accession>A0A1I1WPR1</accession>
<evidence type="ECO:0000313" key="1">
    <source>
        <dbReference type="EMBL" id="SFD96961.1"/>
    </source>
</evidence>